<evidence type="ECO:0000256" key="1">
    <source>
        <dbReference type="ARBA" id="ARBA00007754"/>
    </source>
</evidence>
<evidence type="ECO:0000256" key="3">
    <source>
        <dbReference type="ARBA" id="ARBA00023295"/>
    </source>
</evidence>
<feature type="active site" description="Nucleophile" evidence="4">
    <location>
        <position position="347"/>
    </location>
</feature>
<dbReference type="InterPro" id="IPR022790">
    <property type="entry name" value="GH26_dom"/>
</dbReference>
<protein>
    <recommendedName>
        <fullName evidence="5">GH26 domain-containing protein</fullName>
    </recommendedName>
</protein>
<dbReference type="SUPFAM" id="SSF51445">
    <property type="entry name" value="(Trans)glycosidases"/>
    <property type="match status" value="1"/>
</dbReference>
<dbReference type="Gene3D" id="1.25.40.10">
    <property type="entry name" value="Tetratricopeptide repeat domain"/>
    <property type="match status" value="1"/>
</dbReference>
<dbReference type="Gene3D" id="2.60.40.10">
    <property type="entry name" value="Immunoglobulins"/>
    <property type="match status" value="1"/>
</dbReference>
<comment type="caution">
    <text evidence="6">The sequence shown here is derived from an EMBL/GenBank/DDBJ whole genome shotgun (WGS) entry which is preliminary data.</text>
</comment>
<dbReference type="Proteomes" id="UP000265692">
    <property type="component" value="Unassembled WGS sequence"/>
</dbReference>
<keyword evidence="7" id="KW-1185">Reference proteome</keyword>
<accession>A0A396S777</accession>
<reference evidence="6 7" key="1">
    <citation type="submission" date="2018-08" db="EMBL/GenBank/DDBJ databases">
        <title>Lysinibacillus sp. YLB-03 draft genome sequence.</title>
        <authorList>
            <person name="Yu L."/>
        </authorList>
    </citation>
    <scope>NUCLEOTIDE SEQUENCE [LARGE SCALE GENOMIC DNA]</scope>
    <source>
        <strain evidence="6 7">YLB-03</strain>
    </source>
</reference>
<keyword evidence="2 4" id="KW-0378">Hydrolase</keyword>
<dbReference type="GO" id="GO:0006080">
    <property type="term" value="P:substituted mannan metabolic process"/>
    <property type="evidence" value="ECO:0007669"/>
    <property type="project" value="InterPro"/>
</dbReference>
<dbReference type="InterPro" id="IPR013783">
    <property type="entry name" value="Ig-like_fold"/>
</dbReference>
<proteinExistence type="inferred from homology"/>
<dbReference type="Pfam" id="PF02156">
    <property type="entry name" value="Glyco_hydro_26"/>
    <property type="match status" value="1"/>
</dbReference>
<evidence type="ECO:0000256" key="2">
    <source>
        <dbReference type="ARBA" id="ARBA00022801"/>
    </source>
</evidence>
<sequence length="538" mass="61660">MKKIYLSIIILALFGFSFLTEEVKANSWVDYNKGIQLLEKRNYAKAIPYLKRAATESNNASYYRKLAQAYEANKQYQKASDTLYTEAKLHYKIGMKTGDMNTYHAVIAMAERLNSELELYAEEQVRPKNTKSLAKYEPAAGMYIGAFIDGDELLDKYKREEKYKEFNKQTGKNHATYFRYLKYGDDFPTDDWAMNVKKNGAAIHLALEPKNGLGEVKDNQYLREFARAAAAMEMPIFLRFAGEMNGNWVPWHGNPSKYKEAFRTVSRVMKQEAENVAMVWSPGSEPRDTINEYYPGDAYVDWVGTSIYNVRFFNNDVKKSAEHDNPLESLDFLYKEYANRKPIMVSEYGATTYSKAGNMDTTNFAINKMKMLYHGAMLKYPRVKSVQWFSVNAIKNARPGRKLNNYSLMENKKLFSAYSALIKHDYYLTDVVNGPFAKAQKPATPTVVALEKKVIRQPTTIYAWTKIYDPNISKVVFKLNGKSFGESRSYPFSVKINPNNLKSGKQKLQALVYDSKGKVAIKKSVTFQTGKEQKPAKD</sequence>
<dbReference type="AlphaFoldDB" id="A0A396S777"/>
<feature type="domain" description="GH26" evidence="5">
    <location>
        <begin position="85"/>
        <end position="418"/>
    </location>
</feature>
<evidence type="ECO:0000256" key="4">
    <source>
        <dbReference type="PROSITE-ProRule" id="PRU01100"/>
    </source>
</evidence>
<dbReference type="PANTHER" id="PTHR40079">
    <property type="entry name" value="MANNAN ENDO-1,4-BETA-MANNOSIDASE E-RELATED"/>
    <property type="match status" value="1"/>
</dbReference>
<dbReference type="GO" id="GO:0016985">
    <property type="term" value="F:mannan endo-1,4-beta-mannosidase activity"/>
    <property type="evidence" value="ECO:0007669"/>
    <property type="project" value="InterPro"/>
</dbReference>
<comment type="similarity">
    <text evidence="1 4">Belongs to the glycosyl hydrolase 26 family.</text>
</comment>
<dbReference type="Gene3D" id="3.20.20.80">
    <property type="entry name" value="Glycosidases"/>
    <property type="match status" value="1"/>
</dbReference>
<dbReference type="InterPro" id="IPR017853">
    <property type="entry name" value="GH"/>
</dbReference>
<gene>
    <name evidence="6" type="ORF">D1B33_10950</name>
</gene>
<dbReference type="InterPro" id="IPR000805">
    <property type="entry name" value="Glyco_hydro_26"/>
</dbReference>
<evidence type="ECO:0000259" key="5">
    <source>
        <dbReference type="PROSITE" id="PS51764"/>
    </source>
</evidence>
<dbReference type="PANTHER" id="PTHR40079:SF4">
    <property type="entry name" value="GH26 DOMAIN-CONTAINING PROTEIN-RELATED"/>
    <property type="match status" value="1"/>
</dbReference>
<evidence type="ECO:0000313" key="7">
    <source>
        <dbReference type="Proteomes" id="UP000265692"/>
    </source>
</evidence>
<feature type="active site" description="Proton donor" evidence="4">
    <location>
        <position position="243"/>
    </location>
</feature>
<dbReference type="SUPFAM" id="SSF48452">
    <property type="entry name" value="TPR-like"/>
    <property type="match status" value="1"/>
</dbReference>
<dbReference type="OrthoDB" id="185675at2"/>
<dbReference type="RefSeq" id="WP_118876442.1">
    <property type="nucleotide sequence ID" value="NZ_QWEI01000005.1"/>
</dbReference>
<dbReference type="PROSITE" id="PS51764">
    <property type="entry name" value="GH26"/>
    <property type="match status" value="1"/>
</dbReference>
<dbReference type="Pfam" id="PF17957">
    <property type="entry name" value="Big_7"/>
    <property type="match status" value="1"/>
</dbReference>
<dbReference type="InterPro" id="IPR011990">
    <property type="entry name" value="TPR-like_helical_dom_sf"/>
</dbReference>
<organism evidence="6 7">
    <name type="scientific">Ureibacillus yapensis</name>
    <dbReference type="NCBI Taxonomy" id="2304605"/>
    <lineage>
        <taxon>Bacteria</taxon>
        <taxon>Bacillati</taxon>
        <taxon>Bacillota</taxon>
        <taxon>Bacilli</taxon>
        <taxon>Bacillales</taxon>
        <taxon>Caryophanaceae</taxon>
        <taxon>Ureibacillus</taxon>
    </lineage>
</organism>
<dbReference type="EMBL" id="QWEI01000005">
    <property type="protein sequence ID" value="RHW36151.1"/>
    <property type="molecule type" value="Genomic_DNA"/>
</dbReference>
<keyword evidence="3 4" id="KW-0326">Glycosidase</keyword>
<evidence type="ECO:0000313" key="6">
    <source>
        <dbReference type="EMBL" id="RHW36151.1"/>
    </source>
</evidence>
<name>A0A396S777_9BACL</name>